<keyword evidence="1" id="KW-1133">Transmembrane helix</keyword>
<dbReference type="AlphaFoldDB" id="A1ZM98"/>
<gene>
    <name evidence="2" type="ORF">M23134_04477</name>
</gene>
<keyword evidence="1" id="KW-0472">Membrane</keyword>
<sequence>MNAFKVIKRTSNKQHRIIFRDLTKLYEEVMLLSENPHLTYPQMSQHLRSFNKKIHNIREKLANAPTLSAGGSLKVAAAALYMLYMNMLPERRLIAEEQGFEHYKQEYEEWIQKAKEYLG</sequence>
<comment type="caution">
    <text evidence="2">The sequence shown here is derived from an EMBL/GenBank/DDBJ whole genome shotgun (WGS) entry which is preliminary data.</text>
</comment>
<keyword evidence="3" id="KW-1185">Reference proteome</keyword>
<reference evidence="2 3" key="1">
    <citation type="submission" date="2007-01" db="EMBL/GenBank/DDBJ databases">
        <authorList>
            <person name="Haygood M."/>
            <person name="Podell S."/>
            <person name="Anderson C."/>
            <person name="Hopkinson B."/>
            <person name="Roe K."/>
            <person name="Barbeau K."/>
            <person name="Gaasterland T."/>
            <person name="Ferriera S."/>
            <person name="Johnson J."/>
            <person name="Kravitz S."/>
            <person name="Beeson K."/>
            <person name="Sutton G."/>
            <person name="Rogers Y.-H."/>
            <person name="Friedman R."/>
            <person name="Frazier M."/>
            <person name="Venter J.C."/>
        </authorList>
    </citation>
    <scope>NUCLEOTIDE SEQUENCE [LARGE SCALE GENOMIC DNA]</scope>
    <source>
        <strain evidence="2 3">ATCC 23134</strain>
    </source>
</reference>
<keyword evidence="1" id="KW-0812">Transmembrane</keyword>
<evidence type="ECO:0000313" key="3">
    <source>
        <dbReference type="Proteomes" id="UP000004095"/>
    </source>
</evidence>
<feature type="transmembrane region" description="Helical" evidence="1">
    <location>
        <begin position="61"/>
        <end position="84"/>
    </location>
</feature>
<proteinExistence type="predicted"/>
<name>A1ZM98_MICM2</name>
<evidence type="ECO:0000313" key="2">
    <source>
        <dbReference type="EMBL" id="EAY28630.1"/>
    </source>
</evidence>
<organism evidence="2 3">
    <name type="scientific">Microscilla marina ATCC 23134</name>
    <dbReference type="NCBI Taxonomy" id="313606"/>
    <lineage>
        <taxon>Bacteria</taxon>
        <taxon>Pseudomonadati</taxon>
        <taxon>Bacteroidota</taxon>
        <taxon>Cytophagia</taxon>
        <taxon>Cytophagales</taxon>
        <taxon>Microscillaceae</taxon>
        <taxon>Microscilla</taxon>
    </lineage>
</organism>
<dbReference type="RefSeq" id="WP_002697928.1">
    <property type="nucleotide sequence ID" value="NZ_AAWS01000015.1"/>
</dbReference>
<dbReference type="EMBL" id="AAWS01000015">
    <property type="protein sequence ID" value="EAY28630.1"/>
    <property type="molecule type" value="Genomic_DNA"/>
</dbReference>
<dbReference type="Proteomes" id="UP000004095">
    <property type="component" value="Unassembled WGS sequence"/>
</dbReference>
<accession>A1ZM98</accession>
<protein>
    <submittedName>
        <fullName evidence="2">Uncharacterized protein</fullName>
    </submittedName>
</protein>
<evidence type="ECO:0000256" key="1">
    <source>
        <dbReference type="SAM" id="Phobius"/>
    </source>
</evidence>